<proteinExistence type="predicted"/>
<evidence type="ECO:0000313" key="3">
    <source>
        <dbReference type="Proteomes" id="UP000654913"/>
    </source>
</evidence>
<organism evidence="2 3">
    <name type="scientific">Aspergillus puulaauensis</name>
    <dbReference type="NCBI Taxonomy" id="1220207"/>
    <lineage>
        <taxon>Eukaryota</taxon>
        <taxon>Fungi</taxon>
        <taxon>Dikarya</taxon>
        <taxon>Ascomycota</taxon>
        <taxon>Pezizomycotina</taxon>
        <taxon>Eurotiomycetes</taxon>
        <taxon>Eurotiomycetidae</taxon>
        <taxon>Eurotiales</taxon>
        <taxon>Aspergillaceae</taxon>
        <taxon>Aspergillus</taxon>
    </lineage>
</organism>
<dbReference type="OrthoDB" id="10435741at2759"/>
<reference evidence="2" key="1">
    <citation type="submission" date="2021-01" db="EMBL/GenBank/DDBJ databases">
        <authorList>
            <consortium name="Aspergillus puulaauensis MK2 genome sequencing consortium"/>
            <person name="Kazuki M."/>
            <person name="Futagami T."/>
        </authorList>
    </citation>
    <scope>NUCLEOTIDE SEQUENCE</scope>
    <source>
        <strain evidence="2">MK2</strain>
    </source>
</reference>
<evidence type="ECO:0000256" key="1">
    <source>
        <dbReference type="SAM" id="MobiDB-lite"/>
    </source>
</evidence>
<dbReference type="GeneID" id="64971940"/>
<protein>
    <submittedName>
        <fullName evidence="2">Uncharacterized protein</fullName>
    </submittedName>
</protein>
<feature type="region of interest" description="Disordered" evidence="1">
    <location>
        <begin position="1"/>
        <end position="25"/>
    </location>
</feature>
<name>A0A7R7XI79_9EURO</name>
<sequence length="189" mass="21254">MENNFKSDKHQPLTKADDNLKAAAGTRIETDAHEANYLPSPSQKVSVGLRAEIIVRTPENKTKVSDAGKVPKRRPVGLRRLRLPDLPRRALFVGTASARHSVIHKRADYKEGSFAARVARKLRFETATRAKASGWKSYVRRQGEMNRKDLVESADLLLEPVDLGYDPAEDSEREFGFYDMMDHVTGIHA</sequence>
<gene>
    <name evidence="2" type="ORF">APUU_30160A</name>
</gene>
<feature type="compositionally biased region" description="Basic and acidic residues" evidence="1">
    <location>
        <begin position="1"/>
        <end position="20"/>
    </location>
</feature>
<evidence type="ECO:0000313" key="2">
    <source>
        <dbReference type="EMBL" id="BCS21935.1"/>
    </source>
</evidence>
<dbReference type="RefSeq" id="XP_041554129.1">
    <property type="nucleotide sequence ID" value="XM_041701222.1"/>
</dbReference>
<dbReference type="AlphaFoldDB" id="A0A7R7XI79"/>
<dbReference type="Proteomes" id="UP000654913">
    <property type="component" value="Chromosome 3"/>
</dbReference>
<keyword evidence="3" id="KW-1185">Reference proteome</keyword>
<reference evidence="2" key="2">
    <citation type="submission" date="2021-02" db="EMBL/GenBank/DDBJ databases">
        <title>Aspergillus puulaauensis MK2 genome sequence.</title>
        <authorList>
            <person name="Futagami T."/>
            <person name="Mori K."/>
            <person name="Kadooka C."/>
            <person name="Tanaka T."/>
        </authorList>
    </citation>
    <scope>NUCLEOTIDE SEQUENCE</scope>
    <source>
        <strain evidence="2">MK2</strain>
    </source>
</reference>
<dbReference type="KEGG" id="apuu:APUU_30160A"/>
<accession>A0A7R7XI79</accession>
<dbReference type="EMBL" id="AP024445">
    <property type="protein sequence ID" value="BCS21935.1"/>
    <property type="molecule type" value="Genomic_DNA"/>
</dbReference>